<gene>
    <name evidence="2" type="ORF">J3R75_001023</name>
</gene>
<reference evidence="2" key="1">
    <citation type="submission" date="2023-07" db="EMBL/GenBank/DDBJ databases">
        <title>Genomic Encyclopedia of Type Strains, Phase IV (KMG-IV): sequencing the most valuable type-strain genomes for metagenomic binning, comparative biology and taxonomic classification.</title>
        <authorList>
            <person name="Goeker M."/>
        </authorList>
    </citation>
    <scope>NUCLEOTIDE SEQUENCE</scope>
    <source>
        <strain evidence="2">DSM 24202</strain>
    </source>
</reference>
<accession>A0AAE3VEF9</accession>
<keyword evidence="3" id="KW-1185">Reference proteome</keyword>
<dbReference type="AlphaFoldDB" id="A0AAE3VEF9"/>
<evidence type="ECO:0000313" key="2">
    <source>
        <dbReference type="EMBL" id="MDQ0288916.1"/>
    </source>
</evidence>
<keyword evidence="2" id="KW-0131">Cell cycle</keyword>
<sequence length="201" mass="22185">MHKSVLIAIMTGSLLIRGDELATNRALKAELAQEQKTHDELRRRAQELAEKAAVLQETADRVAGLKQGLPAMTVTYTAVHEFYQDADLLLENDDEKQQHTVWKQWLDLAEGGKYRFRAQVKSDNVKNISNIKFGLMIPVAGAKTQWPAAAVGAGTFPWREVSFTTTMPFGSGGRALLLCGMEGNGTGQVAFRNIVVERISE</sequence>
<keyword evidence="1" id="KW-0175">Coiled coil</keyword>
<dbReference type="Gene3D" id="2.60.120.260">
    <property type="entry name" value="Galactose-binding domain-like"/>
    <property type="match status" value="1"/>
</dbReference>
<organism evidence="2 3">
    <name type="scientific">Oligosphaera ethanolica</name>
    <dbReference type="NCBI Taxonomy" id="760260"/>
    <lineage>
        <taxon>Bacteria</taxon>
        <taxon>Pseudomonadati</taxon>
        <taxon>Lentisphaerota</taxon>
        <taxon>Oligosphaeria</taxon>
        <taxon>Oligosphaerales</taxon>
        <taxon>Oligosphaeraceae</taxon>
        <taxon>Oligosphaera</taxon>
    </lineage>
</organism>
<keyword evidence="2" id="KW-0132">Cell division</keyword>
<proteinExistence type="predicted"/>
<feature type="coiled-coil region" evidence="1">
    <location>
        <begin position="24"/>
        <end position="58"/>
    </location>
</feature>
<dbReference type="GO" id="GO:0051301">
    <property type="term" value="P:cell division"/>
    <property type="evidence" value="ECO:0007669"/>
    <property type="project" value="UniProtKB-KW"/>
</dbReference>
<name>A0AAE3VEF9_9BACT</name>
<comment type="caution">
    <text evidence="2">The sequence shown here is derived from an EMBL/GenBank/DDBJ whole genome shotgun (WGS) entry which is preliminary data.</text>
</comment>
<evidence type="ECO:0000313" key="3">
    <source>
        <dbReference type="Proteomes" id="UP001238163"/>
    </source>
</evidence>
<dbReference type="RefSeq" id="WP_307260255.1">
    <property type="nucleotide sequence ID" value="NZ_JAUSVL010000001.1"/>
</dbReference>
<protein>
    <submittedName>
        <fullName evidence="2">FtsZ-binding cell division protein ZapB</fullName>
    </submittedName>
</protein>
<dbReference type="EMBL" id="JAUSVL010000001">
    <property type="protein sequence ID" value="MDQ0288916.1"/>
    <property type="molecule type" value="Genomic_DNA"/>
</dbReference>
<dbReference type="Proteomes" id="UP001238163">
    <property type="component" value="Unassembled WGS sequence"/>
</dbReference>
<evidence type="ECO:0000256" key="1">
    <source>
        <dbReference type="SAM" id="Coils"/>
    </source>
</evidence>